<feature type="region of interest" description="Disordered" evidence="1">
    <location>
        <begin position="43"/>
        <end position="69"/>
    </location>
</feature>
<feature type="compositionally biased region" description="Basic and acidic residues" evidence="1">
    <location>
        <begin position="11"/>
        <end position="26"/>
    </location>
</feature>
<feature type="region of interest" description="Disordered" evidence="1">
    <location>
        <begin position="1"/>
        <end position="26"/>
    </location>
</feature>
<dbReference type="PATRIC" id="fig|1938.3.peg.4896"/>
<protein>
    <submittedName>
        <fullName evidence="2">Uncharacterized protein</fullName>
    </submittedName>
</protein>
<dbReference type="OrthoDB" id="4763361at2"/>
<sequence>MLLPPSAPDKGSGDYDTREATGEEDHAIKNKMGFFAMSSPAVLARPKPAKGRRGPYDMGGQSEVRTWNG</sequence>
<dbReference type="RefSeq" id="WP_048579791.1">
    <property type="nucleotide sequence ID" value="NZ_LFNT01000003.1"/>
</dbReference>
<evidence type="ECO:0000313" key="2">
    <source>
        <dbReference type="EMBL" id="KMS76528.1"/>
    </source>
</evidence>
<reference evidence="2 3" key="1">
    <citation type="submission" date="2015-06" db="EMBL/GenBank/DDBJ databases">
        <authorList>
            <person name="Ju K.-S."/>
            <person name="Doroghazi J.R."/>
            <person name="Metcalf W.W."/>
        </authorList>
    </citation>
    <scope>NUCLEOTIDE SEQUENCE [LARGE SCALE GENOMIC DNA]</scope>
    <source>
        <strain evidence="2 3">NRRL 3414</strain>
    </source>
</reference>
<dbReference type="EMBL" id="LFNT01000003">
    <property type="protein sequence ID" value="KMS76528.1"/>
    <property type="molecule type" value="Genomic_DNA"/>
</dbReference>
<evidence type="ECO:0000256" key="1">
    <source>
        <dbReference type="SAM" id="MobiDB-lite"/>
    </source>
</evidence>
<accession>A0A0J7ZN66</accession>
<gene>
    <name evidence="2" type="ORF">ACM01_04910</name>
</gene>
<dbReference type="AlphaFoldDB" id="A0A0J7ZN66"/>
<name>A0A0J7ZN66_STRVR</name>
<dbReference type="Proteomes" id="UP000037432">
    <property type="component" value="Unassembled WGS sequence"/>
</dbReference>
<organism evidence="2 3">
    <name type="scientific">Streptomyces viridochromogenes</name>
    <dbReference type="NCBI Taxonomy" id="1938"/>
    <lineage>
        <taxon>Bacteria</taxon>
        <taxon>Bacillati</taxon>
        <taxon>Actinomycetota</taxon>
        <taxon>Actinomycetes</taxon>
        <taxon>Kitasatosporales</taxon>
        <taxon>Streptomycetaceae</taxon>
        <taxon>Streptomyces</taxon>
    </lineage>
</organism>
<comment type="caution">
    <text evidence="2">The sequence shown here is derived from an EMBL/GenBank/DDBJ whole genome shotgun (WGS) entry which is preliminary data.</text>
</comment>
<evidence type="ECO:0000313" key="3">
    <source>
        <dbReference type="Proteomes" id="UP000037432"/>
    </source>
</evidence>
<proteinExistence type="predicted"/>